<evidence type="ECO:0000313" key="1">
    <source>
        <dbReference type="EMBL" id="ASU03737.1"/>
    </source>
</evidence>
<protein>
    <submittedName>
        <fullName evidence="1">Uncharacterized protein</fullName>
    </submittedName>
</protein>
<proteinExistence type="predicted"/>
<reference evidence="2" key="1">
    <citation type="submission" date="2017-07" db="EMBL/GenBank/DDBJ databases">
        <authorList>
            <person name="Bickmore M.X."/>
            <person name="Vaden K."/>
            <person name="Brady T.S."/>
            <person name="Tateoka O.B."/>
            <person name="Carter J.L."/>
            <person name="Pape J.A."/>
            <person name="Robinson D.M."/>
            <person name="Russell K.A."/>
            <person name="Staley L.A."/>
            <person name="Stettler J.M."/>
            <person name="Townsend M.H."/>
            <person name="Wienclaw T."/>
            <person name="Williamson T.L."/>
            <person name="Kruger J.L."/>
            <person name="Berg J.A."/>
            <person name="Sharma R."/>
            <person name="Payne A.M."/>
            <person name="Fajardo C.P."/>
            <person name="Breakwell D.P."/>
            <person name="Hope S."/>
            <person name="Grose J.H."/>
        </authorList>
    </citation>
    <scope>NUCLEOTIDE SEQUENCE [LARGE SCALE GENOMIC DNA]</scope>
</reference>
<accession>A0A223LH57</accession>
<dbReference type="Proteomes" id="UP000222624">
    <property type="component" value="Genome"/>
</dbReference>
<organism evidence="1 2">
    <name type="scientific">Erwinia phage vB_EamM_Joad</name>
    <dbReference type="NCBI Taxonomy" id="2026081"/>
    <lineage>
        <taxon>Viruses</taxon>
        <taxon>Duplodnaviria</taxon>
        <taxon>Heunggongvirae</taxon>
        <taxon>Uroviricota</taxon>
        <taxon>Caudoviricetes</taxon>
        <taxon>Chimalliviridae</taxon>
        <taxon>Risingsunvirus</taxon>
        <taxon>Risingsunvirus risingsun</taxon>
    </lineage>
</organism>
<name>A0A223LH57_9CAUD</name>
<evidence type="ECO:0000313" key="2">
    <source>
        <dbReference type="Proteomes" id="UP000222624"/>
    </source>
</evidence>
<sequence>MGMFDSIKVDEHNVCNIAIPVDEYQTYSLDNQCWTYRITQDGKLVVDNKPSDYAKPYDEQFQRCLSDGAFALARINSGLFEGVIQMGGDVKEIGEWKDYTLLIHGSEIQFVMSYGEVIYSRDPESNDNFKEAIERECNQPSISATQDIMFQQMMSTKHLLMKPATMEGVRAANSILEETMAKLGYNIDGTPSERGPATPEDSEFVKTLSAKFPGILRPDGSIDIYQLIRGQTGDLSVEMIKQLNESPIMDHYADGIVNLGSNMESRCASRSLLTKEQAEKGFKLELEARREKLLEEIKKGEDDGSKI</sequence>
<dbReference type="EMBL" id="MF459647">
    <property type="protein sequence ID" value="ASU03737.1"/>
    <property type="molecule type" value="Genomic_DNA"/>
</dbReference>
<gene>
    <name evidence="1" type="ORF">JOAD_178</name>
</gene>